<proteinExistence type="predicted"/>
<dbReference type="SUPFAM" id="SSF55550">
    <property type="entry name" value="SH2 domain"/>
    <property type="match status" value="1"/>
</dbReference>
<dbReference type="GO" id="GO:0007165">
    <property type="term" value="P:signal transduction"/>
    <property type="evidence" value="ECO:0007669"/>
    <property type="project" value="InterPro"/>
</dbReference>
<accession>A0A485LBF9</accession>
<dbReference type="InterPro" id="IPR007111">
    <property type="entry name" value="NACHT_NTPase"/>
</dbReference>
<dbReference type="InterPro" id="IPR000980">
    <property type="entry name" value="SH2"/>
</dbReference>
<evidence type="ECO:0000313" key="4">
    <source>
        <dbReference type="EMBL" id="KAF0689694.1"/>
    </source>
</evidence>
<dbReference type="Gene3D" id="3.40.50.300">
    <property type="entry name" value="P-loop containing nucleotide triphosphate hydrolases"/>
    <property type="match status" value="1"/>
</dbReference>
<evidence type="ECO:0000256" key="1">
    <source>
        <dbReference type="ARBA" id="ARBA00022999"/>
    </source>
</evidence>
<dbReference type="GO" id="GO:0003700">
    <property type="term" value="F:DNA-binding transcription factor activity"/>
    <property type="evidence" value="ECO:0007669"/>
    <property type="project" value="InterPro"/>
</dbReference>
<protein>
    <submittedName>
        <fullName evidence="5">Aste57867_18877 protein</fullName>
    </submittedName>
</protein>
<dbReference type="Pfam" id="PF05729">
    <property type="entry name" value="NACHT"/>
    <property type="match status" value="1"/>
</dbReference>
<dbReference type="InterPro" id="IPR027417">
    <property type="entry name" value="P-loop_NTPase"/>
</dbReference>
<reference evidence="5 6" key="1">
    <citation type="submission" date="2019-03" db="EMBL/GenBank/DDBJ databases">
        <authorList>
            <person name="Gaulin E."/>
            <person name="Dumas B."/>
        </authorList>
    </citation>
    <scope>NUCLEOTIDE SEQUENCE [LARGE SCALE GENOMIC DNA]</scope>
    <source>
        <strain evidence="5">CBS 568.67</strain>
    </source>
</reference>
<dbReference type="Pfam" id="PF12770">
    <property type="entry name" value="CHAT"/>
    <property type="match status" value="1"/>
</dbReference>
<dbReference type="EMBL" id="VJMH01006420">
    <property type="protein sequence ID" value="KAF0689694.1"/>
    <property type="molecule type" value="Genomic_DNA"/>
</dbReference>
<evidence type="ECO:0000313" key="6">
    <source>
        <dbReference type="Proteomes" id="UP000332933"/>
    </source>
</evidence>
<dbReference type="AlphaFoldDB" id="A0A485LBF9"/>
<gene>
    <name evidence="5" type="primary">Aste57867_18877</name>
    <name evidence="4" type="ORF">As57867_018813</name>
    <name evidence="5" type="ORF">ASTE57867_18877</name>
</gene>
<dbReference type="InterPro" id="IPR036860">
    <property type="entry name" value="SH2_dom_sf"/>
</dbReference>
<dbReference type="OrthoDB" id="10003345at2759"/>
<evidence type="ECO:0000313" key="5">
    <source>
        <dbReference type="EMBL" id="VFT95611.1"/>
    </source>
</evidence>
<feature type="domain" description="SH2" evidence="3">
    <location>
        <begin position="737"/>
        <end position="816"/>
    </location>
</feature>
<dbReference type="SUPFAM" id="SSF52540">
    <property type="entry name" value="P-loop containing nucleoside triphosphate hydrolases"/>
    <property type="match status" value="1"/>
</dbReference>
<keyword evidence="1 2" id="KW-0727">SH2 domain</keyword>
<dbReference type="Proteomes" id="UP000332933">
    <property type="component" value="Unassembled WGS sequence"/>
</dbReference>
<sequence length="839" mass="92301">MFVHLHSSPLVVRQTCASVNQPHNTSRPFGLSNDFQPIEILDVKEERRLLLQCLQECGKQVKWRSEVADVVSHGCRALHFSGHGVPGKVIFESASCEAHFLSQQELKTLLLAGDQSSPETAMRLVFVSACHSESVADAFVSAGVPHVVVVPKEDKVLDQKAMEFSKAFYTALLAGHSVLKSFEIGQVQADIVTVADRHNSHFKLLGNGDHATSHLFSDIPPGRYDDLTPPLPINECDAVAEVFVGRSIEVHAVYTALAEGARMASITGDAGMGKTEIALQSCQYATDRHLFEHIFFLRVRARPPAASLASYLLAQLAKTFGVDASDDVDSLCERIRDKLDGLKIADKRLSFLLVLDGCNLLFTPHTMRAQLPQFQAILSQLLRRVRSLSLLLTSTTRLGGGHGLDCGVGERVIPIERLPPWDAALLFTVRAPRRLQVHEMGGGLESFSRGKIMDALGGHPKIICAVAQLLESHDLERDQHEFLHYLIPSVIAGLDPTSKQHFAGDDYCPLLPLIGPTKMTRPEGSLHHVQKSNSSLDLHVATQPAPPPPPSVVGLRIDLPPPHPPSLVSSMSLAVEKTSAAGAGGMSTEQLQLYAIKRRVESVLPTADGRSIWAHAVVEYDKTTTHNGSRHSGSGFDPQQIHLVASLASIPFEFIGQQISRYFATKVRQAAVDRPLSKRCMDFLSSSNRIWGPYGHSPNAHRGMVDLPMFTAFWTWFAPLLDCITTSQLWGFKHPRLLHGFISKEACQNMLGACVAGTFVLRFSETRASCLVLVYVTATSRVEFVPIQYKPATAEFEIRLQDRPTAVAFKSLHELVLAVNVLKFIYPNTPKHEVFKPQR</sequence>
<name>A0A485LBF9_9STRA</name>
<dbReference type="PROSITE" id="PS50001">
    <property type="entry name" value="SH2"/>
    <property type="match status" value="1"/>
</dbReference>
<dbReference type="InterPro" id="IPR024983">
    <property type="entry name" value="CHAT_dom"/>
</dbReference>
<evidence type="ECO:0000259" key="3">
    <source>
        <dbReference type="PROSITE" id="PS50001"/>
    </source>
</evidence>
<evidence type="ECO:0000256" key="2">
    <source>
        <dbReference type="PROSITE-ProRule" id="PRU00191"/>
    </source>
</evidence>
<dbReference type="Gene3D" id="3.30.505.10">
    <property type="entry name" value="SH2 domain"/>
    <property type="match status" value="1"/>
</dbReference>
<dbReference type="EMBL" id="CAADRA010006441">
    <property type="protein sequence ID" value="VFT95611.1"/>
    <property type="molecule type" value="Genomic_DNA"/>
</dbReference>
<reference evidence="4" key="2">
    <citation type="submission" date="2019-06" db="EMBL/GenBank/DDBJ databases">
        <title>Genomics analysis of Aphanomyces spp. identifies a new class of oomycete effector associated with host adaptation.</title>
        <authorList>
            <person name="Gaulin E."/>
        </authorList>
    </citation>
    <scope>NUCLEOTIDE SEQUENCE</scope>
    <source>
        <strain evidence="4">CBS 578.67</strain>
    </source>
</reference>
<organism evidence="5 6">
    <name type="scientific">Aphanomyces stellatus</name>
    <dbReference type="NCBI Taxonomy" id="120398"/>
    <lineage>
        <taxon>Eukaryota</taxon>
        <taxon>Sar</taxon>
        <taxon>Stramenopiles</taxon>
        <taxon>Oomycota</taxon>
        <taxon>Saprolegniomycetes</taxon>
        <taxon>Saprolegniales</taxon>
        <taxon>Verrucalvaceae</taxon>
        <taxon>Aphanomyces</taxon>
    </lineage>
</organism>
<dbReference type="PANTHER" id="PTHR11801">
    <property type="entry name" value="SIGNAL TRANSDUCER AND ACTIVATOR OF TRANSCRIPTION"/>
    <property type="match status" value="1"/>
</dbReference>
<keyword evidence="6" id="KW-1185">Reference proteome</keyword>
<dbReference type="InterPro" id="IPR001217">
    <property type="entry name" value="STAT"/>
</dbReference>